<comment type="caution">
    <text evidence="13">The sequence shown here is derived from an EMBL/GenBank/DDBJ whole genome shotgun (WGS) entry which is preliminary data.</text>
</comment>
<keyword evidence="6 11" id="KW-0288">FMN</keyword>
<feature type="binding site" evidence="11">
    <location>
        <position position="178"/>
    </location>
    <ligand>
        <name>substrate</name>
    </ligand>
</feature>
<comment type="cofactor">
    <cofactor evidence="11">
        <name>FMN</name>
        <dbReference type="ChEBI" id="CHEBI:58210"/>
    </cofactor>
    <text evidence="11">Binds 1 FMN per subunit.</text>
</comment>
<proteinExistence type="inferred from homology"/>
<evidence type="ECO:0000313" key="13">
    <source>
        <dbReference type="EMBL" id="KRO66942.1"/>
    </source>
</evidence>
<evidence type="ECO:0000256" key="9">
    <source>
        <dbReference type="ARBA" id="ARBA00023136"/>
    </source>
</evidence>
<dbReference type="NCBIfam" id="NF003646">
    <property type="entry name" value="PRK05286.1-4"/>
    <property type="match status" value="1"/>
</dbReference>
<dbReference type="Gene3D" id="3.20.20.70">
    <property type="entry name" value="Aldolase class I"/>
    <property type="match status" value="1"/>
</dbReference>
<comment type="function">
    <text evidence="1 11">Catalyzes the conversion of dihydroorotate to orotate with quinone as electron acceptor.</text>
</comment>
<comment type="pathway">
    <text evidence="3 11">Pyrimidine metabolism; UMP biosynthesis via de novo pathway; orotate from (S)-dihydroorotate (quinone route): step 1/1.</text>
</comment>
<feature type="binding site" evidence="11">
    <location>
        <position position="140"/>
    </location>
    <ligand>
        <name>FMN</name>
        <dbReference type="ChEBI" id="CHEBI:58210"/>
    </ligand>
</feature>
<dbReference type="Pfam" id="PF01180">
    <property type="entry name" value="DHO_dh"/>
    <property type="match status" value="1"/>
</dbReference>
<dbReference type="NCBIfam" id="NF003652">
    <property type="entry name" value="PRK05286.2-5"/>
    <property type="match status" value="1"/>
</dbReference>
<dbReference type="InterPro" id="IPR001295">
    <property type="entry name" value="Dihydroorotate_DH_CS"/>
</dbReference>
<comment type="subunit">
    <text evidence="11">Monomer.</text>
</comment>
<dbReference type="GO" id="GO:0044205">
    <property type="term" value="P:'de novo' UMP biosynthetic process"/>
    <property type="evidence" value="ECO:0007669"/>
    <property type="project" value="UniProtKB-UniRule"/>
</dbReference>
<dbReference type="InterPro" id="IPR012135">
    <property type="entry name" value="Dihydroorotate_DH_1_2"/>
</dbReference>
<reference evidence="13 14" key="1">
    <citation type="submission" date="2015-10" db="EMBL/GenBank/DDBJ databases">
        <title>Metagenome-Assembled Genomes uncover a global brackish microbiome.</title>
        <authorList>
            <person name="Hugerth L.W."/>
            <person name="Larsson J."/>
            <person name="Alneberg J."/>
            <person name="Lindh M.V."/>
            <person name="Legrand C."/>
            <person name="Pinhassi J."/>
            <person name="Andersson A.F."/>
        </authorList>
    </citation>
    <scope>NUCLEOTIDE SEQUENCE [LARGE SCALE GENOMIC DNA]</scope>
    <source>
        <strain evidence="13">BACL4 MAG-120507-bin80</strain>
    </source>
</reference>
<keyword evidence="5 11" id="KW-0285">Flavoprotein</keyword>
<dbReference type="InterPro" id="IPR005720">
    <property type="entry name" value="Dihydroorotate_DH_cat"/>
</dbReference>
<feature type="binding site" evidence="11">
    <location>
        <position position="87"/>
    </location>
    <ligand>
        <name>FMN</name>
        <dbReference type="ChEBI" id="CHEBI:58210"/>
    </ligand>
</feature>
<feature type="binding site" evidence="11">
    <location>
        <begin position="247"/>
        <end position="248"/>
    </location>
    <ligand>
        <name>substrate</name>
    </ligand>
</feature>
<comment type="subcellular location">
    <subcellularLocation>
        <location evidence="11">Cell membrane</location>
        <topology evidence="11">Peripheral membrane protein</topology>
    </subcellularLocation>
    <subcellularLocation>
        <location evidence="2">Membrane</location>
    </subcellularLocation>
</comment>
<dbReference type="NCBIfam" id="TIGR01036">
    <property type="entry name" value="pyrD_sub2"/>
    <property type="match status" value="1"/>
</dbReference>
<feature type="binding site" evidence="11">
    <location>
        <position position="67"/>
    </location>
    <ligand>
        <name>substrate</name>
    </ligand>
</feature>
<feature type="binding site" evidence="11">
    <location>
        <position position="298"/>
    </location>
    <ligand>
        <name>FMN</name>
        <dbReference type="ChEBI" id="CHEBI:58210"/>
    </ligand>
</feature>
<feature type="binding site" evidence="11">
    <location>
        <position position="173"/>
    </location>
    <ligand>
        <name>substrate</name>
    </ligand>
</feature>
<evidence type="ECO:0000256" key="1">
    <source>
        <dbReference type="ARBA" id="ARBA00003125"/>
    </source>
</evidence>
<evidence type="ECO:0000256" key="3">
    <source>
        <dbReference type="ARBA" id="ARBA00005161"/>
    </source>
</evidence>
<evidence type="ECO:0000256" key="7">
    <source>
        <dbReference type="ARBA" id="ARBA00022975"/>
    </source>
</evidence>
<protein>
    <recommendedName>
        <fullName evidence="11">Dihydroorotate dehydrogenase (quinone)</fullName>
        <ecNumber evidence="11">1.3.5.2</ecNumber>
    </recommendedName>
    <alternativeName>
        <fullName evidence="11">DHOdehase</fullName>
        <shortName evidence="11">DHOD</shortName>
        <shortName evidence="11">DHODase</shortName>
    </alternativeName>
    <alternativeName>
        <fullName evidence="11">Dihydroorotate oxidase</fullName>
    </alternativeName>
</protein>
<dbReference type="NCBIfam" id="NF003645">
    <property type="entry name" value="PRK05286.1-2"/>
    <property type="match status" value="1"/>
</dbReference>
<accession>A0A0R2RWV2</accession>
<sequence length="355" mass="38286">MYKLIRSLLFRLPAELSHDIALQAMSVGERVGLLGILAAKTKKYAVPKTVMGIDFPHVVGLAAGLDKNADYADALQALGFGWLELGTVTPRPQPGNPKPRMFRLANERAIINRLGFNNKGIDHLLSRLESRHRKGIVGVNIGKNADTPISDANEDYLIGLRKSYSVADYIAINISSPNTPGLRSLQYGEELDSLLSALVSERTKLEKAHSRFVPLAVKLAPDMSEDELKLCCSKLLAHEIEGVIATNTTFDRERVQGSNHATETGGLSGAPLTEKACATLRQIKRLVGDNMAIIGVGGIMTASDAVARLEAGADLVQLYSGFIYEGPALIESALKEISATHSSSDKNSQRETNNG</sequence>
<evidence type="ECO:0000256" key="2">
    <source>
        <dbReference type="ARBA" id="ARBA00004370"/>
    </source>
</evidence>
<dbReference type="AlphaFoldDB" id="A0A0R2RWV2"/>
<dbReference type="EMBL" id="LIBB01000615">
    <property type="protein sequence ID" value="KRO66942.1"/>
    <property type="molecule type" value="Genomic_DNA"/>
</dbReference>
<dbReference type="UniPathway" id="UPA00070">
    <property type="reaction ID" value="UER00946"/>
</dbReference>
<feature type="binding site" evidence="11">
    <location>
        <begin position="319"/>
        <end position="320"/>
    </location>
    <ligand>
        <name>FMN</name>
        <dbReference type="ChEBI" id="CHEBI:58210"/>
    </ligand>
</feature>
<gene>
    <name evidence="11" type="primary">pyrD</name>
    <name evidence="13" type="ORF">ABR69_11920</name>
</gene>
<feature type="binding site" evidence="11">
    <location>
        <begin position="112"/>
        <end position="116"/>
    </location>
    <ligand>
        <name>substrate</name>
    </ligand>
</feature>
<dbReference type="GO" id="GO:0106430">
    <property type="term" value="F:dihydroorotate dehydrogenase (quinone) activity"/>
    <property type="evidence" value="ECO:0007669"/>
    <property type="project" value="UniProtKB-EC"/>
</dbReference>
<dbReference type="SUPFAM" id="SSF51395">
    <property type="entry name" value="FMN-linked oxidoreductases"/>
    <property type="match status" value="1"/>
</dbReference>
<dbReference type="InterPro" id="IPR013785">
    <property type="entry name" value="Aldolase_TIM"/>
</dbReference>
<dbReference type="GO" id="GO:0005886">
    <property type="term" value="C:plasma membrane"/>
    <property type="evidence" value="ECO:0007669"/>
    <property type="project" value="UniProtKB-SubCell"/>
</dbReference>
<feature type="binding site" evidence="11">
    <location>
        <begin position="63"/>
        <end position="67"/>
    </location>
    <ligand>
        <name>FMN</name>
        <dbReference type="ChEBI" id="CHEBI:58210"/>
    </ligand>
</feature>
<evidence type="ECO:0000256" key="10">
    <source>
        <dbReference type="ARBA" id="ARBA00048639"/>
    </source>
</evidence>
<name>A0A0R2RWV2_9GAMM</name>
<feature type="domain" description="Dihydroorotate dehydrogenase catalytic" evidence="12">
    <location>
        <begin position="48"/>
        <end position="338"/>
    </location>
</feature>
<organism evidence="13 14">
    <name type="scientific">OM182 bacterium BACL3 MAG-120507-bin80</name>
    <dbReference type="NCBI Taxonomy" id="1655577"/>
    <lineage>
        <taxon>Bacteria</taxon>
        <taxon>Pseudomonadati</taxon>
        <taxon>Pseudomonadota</taxon>
        <taxon>Gammaproteobacteria</taxon>
        <taxon>OMG group</taxon>
        <taxon>OM182 clade</taxon>
    </lineage>
</organism>
<dbReference type="PROSITE" id="PS00911">
    <property type="entry name" value="DHODEHASE_1"/>
    <property type="match status" value="1"/>
</dbReference>
<dbReference type="NCBIfam" id="NF003644">
    <property type="entry name" value="PRK05286.1-1"/>
    <property type="match status" value="1"/>
</dbReference>
<dbReference type="GO" id="GO:0006207">
    <property type="term" value="P:'de novo' pyrimidine nucleobase biosynthetic process"/>
    <property type="evidence" value="ECO:0007669"/>
    <property type="project" value="UniProtKB-UniRule"/>
</dbReference>
<feature type="active site" description="Nucleophile" evidence="11">
    <location>
        <position position="176"/>
    </location>
</feature>
<keyword evidence="9 11" id="KW-0472">Membrane</keyword>
<keyword evidence="11" id="KW-1003">Cell membrane</keyword>
<dbReference type="PIRSF" id="PIRSF000164">
    <property type="entry name" value="DHO_oxidase"/>
    <property type="match status" value="1"/>
</dbReference>
<evidence type="ECO:0000256" key="6">
    <source>
        <dbReference type="ARBA" id="ARBA00022643"/>
    </source>
</evidence>
<feature type="binding site" evidence="11">
    <location>
        <position position="218"/>
    </location>
    <ligand>
        <name>FMN</name>
        <dbReference type="ChEBI" id="CHEBI:58210"/>
    </ligand>
</feature>
<keyword evidence="8 11" id="KW-0560">Oxidoreductase</keyword>
<dbReference type="HAMAP" id="MF_00225">
    <property type="entry name" value="DHO_dh_type2"/>
    <property type="match status" value="1"/>
</dbReference>
<dbReference type="PANTHER" id="PTHR48109">
    <property type="entry name" value="DIHYDROOROTATE DEHYDROGENASE (QUINONE), MITOCHONDRIAL-RELATED"/>
    <property type="match status" value="1"/>
</dbReference>
<dbReference type="InterPro" id="IPR005719">
    <property type="entry name" value="Dihydroorotate_DH_2"/>
</dbReference>
<evidence type="ECO:0000259" key="12">
    <source>
        <dbReference type="Pfam" id="PF01180"/>
    </source>
</evidence>
<feature type="binding site" evidence="11">
    <location>
        <position position="269"/>
    </location>
    <ligand>
        <name>FMN</name>
        <dbReference type="ChEBI" id="CHEBI:58210"/>
    </ligand>
</feature>
<dbReference type="InterPro" id="IPR050074">
    <property type="entry name" value="DHO_dehydrogenase"/>
</dbReference>
<evidence type="ECO:0000256" key="11">
    <source>
        <dbReference type="HAMAP-Rule" id="MF_00225"/>
    </source>
</evidence>
<keyword evidence="7 11" id="KW-0665">Pyrimidine biosynthesis</keyword>
<dbReference type="PROSITE" id="PS00912">
    <property type="entry name" value="DHODEHASE_2"/>
    <property type="match status" value="1"/>
</dbReference>
<evidence type="ECO:0000256" key="8">
    <source>
        <dbReference type="ARBA" id="ARBA00023002"/>
    </source>
</evidence>
<evidence type="ECO:0000313" key="14">
    <source>
        <dbReference type="Proteomes" id="UP000051934"/>
    </source>
</evidence>
<dbReference type="GO" id="GO:0005737">
    <property type="term" value="C:cytoplasm"/>
    <property type="evidence" value="ECO:0007669"/>
    <property type="project" value="InterPro"/>
</dbReference>
<comment type="similarity">
    <text evidence="4 11">Belongs to the dihydroorotate dehydrogenase family. Type 2 subfamily.</text>
</comment>
<dbReference type="PANTHER" id="PTHR48109:SF4">
    <property type="entry name" value="DIHYDROOROTATE DEHYDROGENASE (QUINONE), MITOCHONDRIAL"/>
    <property type="match status" value="1"/>
</dbReference>
<dbReference type="EC" id="1.3.5.2" evidence="11"/>
<comment type="catalytic activity">
    <reaction evidence="10 11">
        <text>(S)-dihydroorotate + a quinone = orotate + a quinol</text>
        <dbReference type="Rhea" id="RHEA:30187"/>
        <dbReference type="ChEBI" id="CHEBI:24646"/>
        <dbReference type="ChEBI" id="CHEBI:30839"/>
        <dbReference type="ChEBI" id="CHEBI:30864"/>
        <dbReference type="ChEBI" id="CHEBI:132124"/>
        <dbReference type="EC" id="1.3.5.2"/>
    </reaction>
</comment>
<evidence type="ECO:0000256" key="5">
    <source>
        <dbReference type="ARBA" id="ARBA00022630"/>
    </source>
</evidence>
<feature type="binding site" evidence="11">
    <location>
        <position position="173"/>
    </location>
    <ligand>
        <name>FMN</name>
        <dbReference type="ChEBI" id="CHEBI:58210"/>
    </ligand>
</feature>
<feature type="binding site" evidence="11">
    <location>
        <position position="246"/>
    </location>
    <ligand>
        <name>FMN</name>
        <dbReference type="ChEBI" id="CHEBI:58210"/>
    </ligand>
</feature>
<evidence type="ECO:0000256" key="4">
    <source>
        <dbReference type="ARBA" id="ARBA00005359"/>
    </source>
</evidence>
<dbReference type="Proteomes" id="UP000051934">
    <property type="component" value="Unassembled WGS sequence"/>
</dbReference>
<dbReference type="CDD" id="cd04738">
    <property type="entry name" value="DHOD_2_like"/>
    <property type="match status" value="1"/>
</dbReference>